<evidence type="ECO:0000313" key="2">
    <source>
        <dbReference type="EMBL" id="GHE76435.1"/>
    </source>
</evidence>
<dbReference type="EMBL" id="BNAU01000001">
    <property type="protein sequence ID" value="GHE76435.1"/>
    <property type="molecule type" value="Genomic_DNA"/>
</dbReference>
<dbReference type="Proteomes" id="UP000605897">
    <property type="component" value="Unassembled WGS sequence"/>
</dbReference>
<protein>
    <submittedName>
        <fullName evidence="2">Uncharacterized protein</fullName>
    </submittedName>
</protein>
<accession>A0ABQ3IDC7</accession>
<evidence type="ECO:0000313" key="3">
    <source>
        <dbReference type="Proteomes" id="UP000605897"/>
    </source>
</evidence>
<dbReference type="RefSeq" id="WP_229874010.1">
    <property type="nucleotide sequence ID" value="NZ_BNAU01000001.1"/>
</dbReference>
<organism evidence="2 3">
    <name type="scientific">Amycolatopsis deserti</name>
    <dbReference type="NCBI Taxonomy" id="185696"/>
    <lineage>
        <taxon>Bacteria</taxon>
        <taxon>Bacillati</taxon>
        <taxon>Actinomycetota</taxon>
        <taxon>Actinomycetes</taxon>
        <taxon>Pseudonocardiales</taxon>
        <taxon>Pseudonocardiaceae</taxon>
        <taxon>Amycolatopsis</taxon>
    </lineage>
</organism>
<gene>
    <name evidence="2" type="ORF">GCM10017786_01810</name>
</gene>
<proteinExistence type="predicted"/>
<keyword evidence="1" id="KW-0472">Membrane</keyword>
<keyword evidence="3" id="KW-1185">Reference proteome</keyword>
<feature type="transmembrane region" description="Helical" evidence="1">
    <location>
        <begin position="71"/>
        <end position="90"/>
    </location>
</feature>
<evidence type="ECO:0000256" key="1">
    <source>
        <dbReference type="SAM" id="Phobius"/>
    </source>
</evidence>
<reference evidence="3" key="1">
    <citation type="journal article" date="2019" name="Int. J. Syst. Evol. Microbiol.">
        <title>The Global Catalogue of Microorganisms (GCM) 10K type strain sequencing project: providing services to taxonomists for standard genome sequencing and annotation.</title>
        <authorList>
            <consortium name="The Broad Institute Genomics Platform"/>
            <consortium name="The Broad Institute Genome Sequencing Center for Infectious Disease"/>
            <person name="Wu L."/>
            <person name="Ma J."/>
        </authorList>
    </citation>
    <scope>NUCLEOTIDE SEQUENCE [LARGE SCALE GENOMIC DNA]</scope>
    <source>
        <strain evidence="3">CGMCC 4.7677</strain>
    </source>
</reference>
<keyword evidence="1" id="KW-0812">Transmembrane</keyword>
<keyword evidence="1" id="KW-1133">Transmembrane helix</keyword>
<comment type="caution">
    <text evidence="2">The sequence shown here is derived from an EMBL/GenBank/DDBJ whole genome shotgun (WGS) entry which is preliminary data.</text>
</comment>
<sequence>MSAFASTTGILGAVIPLTVPLIATGEIGAIGFVAALAISSSLVDVSPFSTGGAIAMANAPEPERRTIYRGLLRFSGAMALAGPLLSWSLLVAPGWL</sequence>
<name>A0ABQ3IDC7_9PSEU</name>